<feature type="compositionally biased region" description="Basic and acidic residues" evidence="1">
    <location>
        <begin position="220"/>
        <end position="230"/>
    </location>
</feature>
<proteinExistence type="predicted"/>
<feature type="compositionally biased region" description="Polar residues" evidence="1">
    <location>
        <begin position="201"/>
        <end position="217"/>
    </location>
</feature>
<evidence type="ECO:0000256" key="1">
    <source>
        <dbReference type="SAM" id="MobiDB-lite"/>
    </source>
</evidence>
<dbReference type="AlphaFoldDB" id="A0A132A850"/>
<dbReference type="OrthoDB" id="5987976at2759"/>
<protein>
    <submittedName>
        <fullName evidence="2">Uncharacterized protein</fullName>
    </submittedName>
</protein>
<sequence length="361" mass="40049">MKNGALNLVQSNFDIPGSSSNNSLDRFPINHPSVLSQSCNFDSPSISKINPSALKDCYIDNNHNEDIESSSFKSYIKDKDQSYRPSDNGLNGRSTSSKELFSAQKYNHPMILSNANFIPYATASNENVNDSPWRSPKEFPNSPIDFSIISIPHERNNFRAVPPPPLPPKNAGSSKSKPLFQNTFSSSTIIDNSCSQASSIFSSNPIAGPSSDKTQPDSNDDLHFKTDHDYVSPSQTSEKFTTVLIDNKKPSIAQTQNKPYHKLLERTKASNGINSFSEASSENITPNEIRSDSSVSETVTTHDLIEALKKSMNPTLNQTAETDRVYHLRMILQRKIPLLTMKAMILGEIYSSKLTLVIRIL</sequence>
<feature type="region of interest" description="Disordered" evidence="1">
    <location>
        <begin position="72"/>
        <end position="95"/>
    </location>
</feature>
<gene>
    <name evidence="2" type="ORF">QR98_0056330</name>
</gene>
<dbReference type="EMBL" id="JXLN01011344">
    <property type="protein sequence ID" value="KPM07148.1"/>
    <property type="molecule type" value="Genomic_DNA"/>
</dbReference>
<reference evidence="2 3" key="1">
    <citation type="journal article" date="2015" name="Parasit. Vectors">
        <title>Draft genome of the scabies mite.</title>
        <authorList>
            <person name="Rider S.D.Jr."/>
            <person name="Morgan M.S."/>
            <person name="Arlian L.G."/>
        </authorList>
    </citation>
    <scope>NUCLEOTIDE SEQUENCE [LARGE SCALE GENOMIC DNA]</scope>
    <source>
        <strain evidence="2">Arlian Lab</strain>
    </source>
</reference>
<evidence type="ECO:0000313" key="3">
    <source>
        <dbReference type="Proteomes" id="UP000616769"/>
    </source>
</evidence>
<feature type="compositionally biased region" description="Polar residues" evidence="1">
    <location>
        <begin position="171"/>
        <end position="180"/>
    </location>
</feature>
<feature type="region of interest" description="Disordered" evidence="1">
    <location>
        <begin position="276"/>
        <end position="296"/>
    </location>
</feature>
<evidence type="ECO:0000313" key="2">
    <source>
        <dbReference type="EMBL" id="KPM07148.1"/>
    </source>
</evidence>
<dbReference type="Proteomes" id="UP000616769">
    <property type="component" value="Unassembled WGS sequence"/>
</dbReference>
<dbReference type="VEuPathDB" id="VectorBase:SSCA001269"/>
<accession>A0A132A850</accession>
<feature type="region of interest" description="Disordered" evidence="1">
    <location>
        <begin position="156"/>
        <end position="180"/>
    </location>
</feature>
<name>A0A132A850_SARSC</name>
<feature type="compositionally biased region" description="Polar residues" evidence="1">
    <location>
        <begin position="83"/>
        <end position="95"/>
    </location>
</feature>
<organism evidence="2 3">
    <name type="scientific">Sarcoptes scabiei</name>
    <name type="common">Itch mite</name>
    <name type="synonym">Acarus scabiei</name>
    <dbReference type="NCBI Taxonomy" id="52283"/>
    <lineage>
        <taxon>Eukaryota</taxon>
        <taxon>Metazoa</taxon>
        <taxon>Ecdysozoa</taxon>
        <taxon>Arthropoda</taxon>
        <taxon>Chelicerata</taxon>
        <taxon>Arachnida</taxon>
        <taxon>Acari</taxon>
        <taxon>Acariformes</taxon>
        <taxon>Sarcoptiformes</taxon>
        <taxon>Astigmata</taxon>
        <taxon>Psoroptidia</taxon>
        <taxon>Sarcoptoidea</taxon>
        <taxon>Sarcoptidae</taxon>
        <taxon>Sarcoptinae</taxon>
        <taxon>Sarcoptes</taxon>
    </lineage>
</organism>
<comment type="caution">
    <text evidence="2">The sequence shown here is derived from an EMBL/GenBank/DDBJ whole genome shotgun (WGS) entry which is preliminary data.</text>
</comment>
<feature type="region of interest" description="Disordered" evidence="1">
    <location>
        <begin position="201"/>
        <end position="237"/>
    </location>
</feature>